<name>A0A7C9IR28_9RHOB</name>
<dbReference type="Pfam" id="PF07238">
    <property type="entry name" value="PilZ"/>
    <property type="match status" value="1"/>
</dbReference>
<dbReference type="InterPro" id="IPR001173">
    <property type="entry name" value="Glyco_trans_2-like"/>
</dbReference>
<accession>A0A7C9IR28</accession>
<dbReference type="Pfam" id="PF13632">
    <property type="entry name" value="Glyco_trans_2_3"/>
    <property type="match status" value="1"/>
</dbReference>
<keyword evidence="6 7" id="KW-0472">Membrane</keyword>
<dbReference type="EMBL" id="WUPT01000001">
    <property type="protein sequence ID" value="MXQ06565.1"/>
    <property type="molecule type" value="Genomic_DNA"/>
</dbReference>
<proteinExistence type="predicted"/>
<evidence type="ECO:0000256" key="2">
    <source>
        <dbReference type="ARBA" id="ARBA00022676"/>
    </source>
</evidence>
<evidence type="ECO:0000259" key="8">
    <source>
        <dbReference type="Pfam" id="PF07238"/>
    </source>
</evidence>
<dbReference type="InterPro" id="IPR009875">
    <property type="entry name" value="PilZ_domain"/>
</dbReference>
<feature type="transmembrane region" description="Helical" evidence="7">
    <location>
        <begin position="30"/>
        <end position="47"/>
    </location>
</feature>
<dbReference type="AlphaFoldDB" id="A0A7C9IR28"/>
<reference evidence="10 11" key="2">
    <citation type="submission" date="2020-03" db="EMBL/GenBank/DDBJ databases">
        <title>Kangsaoukella pontilimi gen. nov., sp. nov., a new member of the family Rhodobacteraceae isolated from a tidal mudflat.</title>
        <authorList>
            <person name="Kim I.S."/>
        </authorList>
    </citation>
    <scope>NUCLEOTIDE SEQUENCE [LARGE SCALE GENOMIC DNA]</scope>
    <source>
        <strain evidence="10 11">GH1-50</strain>
    </source>
</reference>
<feature type="transmembrane region" description="Helical" evidence="7">
    <location>
        <begin position="59"/>
        <end position="78"/>
    </location>
</feature>
<keyword evidence="3 10" id="KW-0808">Transferase</keyword>
<dbReference type="GO" id="GO:0016758">
    <property type="term" value="F:hexosyltransferase activity"/>
    <property type="evidence" value="ECO:0007669"/>
    <property type="project" value="TreeGrafter"/>
</dbReference>
<keyword evidence="5 7" id="KW-1133">Transmembrane helix</keyword>
<keyword evidence="11" id="KW-1185">Reference proteome</keyword>
<dbReference type="Proteomes" id="UP000480350">
    <property type="component" value="Unassembled WGS sequence"/>
</dbReference>
<feature type="transmembrane region" description="Helical" evidence="7">
    <location>
        <begin position="474"/>
        <end position="494"/>
    </location>
</feature>
<dbReference type="SUPFAM" id="SSF53448">
    <property type="entry name" value="Nucleotide-diphospho-sugar transferases"/>
    <property type="match status" value="1"/>
</dbReference>
<dbReference type="GO" id="GO:0005886">
    <property type="term" value="C:plasma membrane"/>
    <property type="evidence" value="ECO:0007669"/>
    <property type="project" value="TreeGrafter"/>
</dbReference>
<protein>
    <submittedName>
        <fullName evidence="10">Glycosyltransferase</fullName>
    </submittedName>
</protein>
<feature type="domain" description="PilZ" evidence="8">
    <location>
        <begin position="535"/>
        <end position="629"/>
    </location>
</feature>
<evidence type="ECO:0000259" key="9">
    <source>
        <dbReference type="Pfam" id="PF13632"/>
    </source>
</evidence>
<keyword evidence="2" id="KW-0328">Glycosyltransferase</keyword>
<dbReference type="GO" id="GO:0035438">
    <property type="term" value="F:cyclic-di-GMP binding"/>
    <property type="evidence" value="ECO:0007669"/>
    <property type="project" value="InterPro"/>
</dbReference>
<dbReference type="InterPro" id="IPR050321">
    <property type="entry name" value="Glycosyltr_2/OpgH_subfam"/>
</dbReference>
<evidence type="ECO:0000256" key="6">
    <source>
        <dbReference type="ARBA" id="ARBA00023136"/>
    </source>
</evidence>
<feature type="transmembrane region" description="Helical" evidence="7">
    <location>
        <begin position="6"/>
        <end position="23"/>
    </location>
</feature>
<keyword evidence="4 7" id="KW-0812">Transmembrane</keyword>
<evidence type="ECO:0000256" key="7">
    <source>
        <dbReference type="SAM" id="Phobius"/>
    </source>
</evidence>
<feature type="transmembrane region" description="Helical" evidence="7">
    <location>
        <begin position="369"/>
        <end position="391"/>
    </location>
</feature>
<reference evidence="10 11" key="1">
    <citation type="submission" date="2019-12" db="EMBL/GenBank/DDBJ databases">
        <authorList>
            <person name="Lee S.D."/>
        </authorList>
    </citation>
    <scope>NUCLEOTIDE SEQUENCE [LARGE SCALE GENOMIC DNA]</scope>
    <source>
        <strain evidence="10 11">GH1-50</strain>
    </source>
</reference>
<evidence type="ECO:0000256" key="5">
    <source>
        <dbReference type="ARBA" id="ARBA00022989"/>
    </source>
</evidence>
<evidence type="ECO:0000313" key="11">
    <source>
        <dbReference type="Proteomes" id="UP000480350"/>
    </source>
</evidence>
<comment type="subcellular location">
    <subcellularLocation>
        <location evidence="1">Membrane</location>
        <topology evidence="1">Multi-pass membrane protein</topology>
    </subcellularLocation>
</comment>
<dbReference type="CDD" id="cd06421">
    <property type="entry name" value="CESA_CelA_like"/>
    <property type="match status" value="1"/>
</dbReference>
<feature type="transmembrane region" description="Helical" evidence="7">
    <location>
        <begin position="403"/>
        <end position="421"/>
    </location>
</feature>
<organism evidence="10 11">
    <name type="scientific">Kangsaoukella pontilimi</name>
    <dbReference type="NCBI Taxonomy" id="2691042"/>
    <lineage>
        <taxon>Bacteria</taxon>
        <taxon>Pseudomonadati</taxon>
        <taxon>Pseudomonadota</taxon>
        <taxon>Alphaproteobacteria</taxon>
        <taxon>Rhodobacterales</taxon>
        <taxon>Paracoccaceae</taxon>
        <taxon>Kangsaoukella</taxon>
    </lineage>
</organism>
<dbReference type="InterPro" id="IPR029044">
    <property type="entry name" value="Nucleotide-diphossugar_trans"/>
</dbReference>
<comment type="caution">
    <text evidence="10">The sequence shown here is derived from an EMBL/GenBank/DDBJ whole genome shotgun (WGS) entry which is preliminary data.</text>
</comment>
<evidence type="ECO:0000256" key="1">
    <source>
        <dbReference type="ARBA" id="ARBA00004141"/>
    </source>
</evidence>
<gene>
    <name evidence="10" type="ORF">GQ651_01770</name>
</gene>
<evidence type="ECO:0000313" key="10">
    <source>
        <dbReference type="EMBL" id="MXQ06565.1"/>
    </source>
</evidence>
<dbReference type="RefSeq" id="WP_160762495.1">
    <property type="nucleotide sequence ID" value="NZ_WUPT01000001.1"/>
</dbReference>
<dbReference type="PANTHER" id="PTHR43867">
    <property type="entry name" value="CELLULOSE SYNTHASE CATALYTIC SUBUNIT A [UDP-FORMING]"/>
    <property type="match status" value="1"/>
</dbReference>
<dbReference type="PANTHER" id="PTHR43867:SF2">
    <property type="entry name" value="CELLULOSE SYNTHASE CATALYTIC SUBUNIT A [UDP-FORMING]"/>
    <property type="match status" value="1"/>
</dbReference>
<dbReference type="Gene3D" id="3.90.550.10">
    <property type="entry name" value="Spore Coat Polysaccharide Biosynthesis Protein SpsA, Chain A"/>
    <property type="match status" value="1"/>
</dbReference>
<evidence type="ECO:0000256" key="4">
    <source>
        <dbReference type="ARBA" id="ARBA00022692"/>
    </source>
</evidence>
<evidence type="ECO:0000256" key="3">
    <source>
        <dbReference type="ARBA" id="ARBA00022679"/>
    </source>
</evidence>
<sequence length="701" mass="77131">MPDTTLIPFLLVIAAALLVPARREGARTRTAAMTLGFAALLAVYLWWRLTQTVLVAEGLSPATVFVWVVFLAELWLWYETLHLMTILLGQTDRRAEADAHEARLRALPPEDLPDVDVLIATYNEPLDVLEKTIAGALALDWPAERLHIHVLDDGRRDWLARYCAERGVNHMTRPDNAHAKAGNINAAIPRTRAPFLLVLDADFVPQRPFLMRAIGFFDDPRIGIVQAPHFFFNDTPLQANAEMRDALPDEQRFFFDAIQPGRDGWDCAFCCGSNGILRRSAMEEIGGGLPTDSITEDMLLTLALMRKGYVTRYLGERLAVGLAPESIDAYFVQRERWARGAIQMLYTPHGPLGPGLTLRQRLMFLPSHWLSQSLCQPLAMATPAIFLFTGWSPLLNAGLGDILFYQIPAIAAAMAFLGFLAPRDFAPIASTVESVLQSFRLAPSTLLTLVRPHGHAFRVTPKGSDAAMGGEDRFTISVALFLLLATGTGLFLNADLDLRLVDDIQLLPMVAFWAVFNMVVLLIVIMMAVPRPRLRTEERFPLRALCRAEGPGIRATGETRNVSLTGALIDCHPSPDGPCPERGDWVALTIAGVGTIAARIERVMDHGGTPSLGVSFCLPGGPVRDRLIQTLFASGLDTHGALPARGTGTLFLLLHRALRRVEPPPVFRRLQAEDPPLWLTEKVATAETPSLDGSEGLRWAV</sequence>
<feature type="transmembrane region" description="Helical" evidence="7">
    <location>
        <begin position="506"/>
        <end position="529"/>
    </location>
</feature>
<feature type="domain" description="Glycosyltransferase 2-like" evidence="9">
    <location>
        <begin position="196"/>
        <end position="404"/>
    </location>
</feature>